<protein>
    <submittedName>
        <fullName evidence="5">ABC transporter substrate-binding protein</fullName>
    </submittedName>
</protein>
<feature type="chain" id="PRO_5045215473" evidence="4">
    <location>
        <begin position="22"/>
        <end position="451"/>
    </location>
</feature>
<dbReference type="InterPro" id="IPR006059">
    <property type="entry name" value="SBP"/>
</dbReference>
<gene>
    <name evidence="5" type="ORF">V6590_02325</name>
</gene>
<dbReference type="PANTHER" id="PTHR43649">
    <property type="entry name" value="ARABINOSE-BINDING PROTEIN-RELATED"/>
    <property type="match status" value="1"/>
</dbReference>
<reference evidence="5" key="1">
    <citation type="submission" date="2024-02" db="EMBL/GenBank/DDBJ databases">
        <title>Genome sequences of strain Gemmobacter sp. JM10B15.</title>
        <authorList>
            <person name="Zhang M."/>
        </authorList>
    </citation>
    <scope>NUCLEOTIDE SEQUENCE</scope>
    <source>
        <strain evidence="5">JM10B15</strain>
    </source>
</reference>
<feature type="signal peptide" evidence="4">
    <location>
        <begin position="1"/>
        <end position="21"/>
    </location>
</feature>
<dbReference type="PANTHER" id="PTHR43649:SF29">
    <property type="entry name" value="OSMOPROTECTIVE COMPOUNDS-BINDING PROTEIN GGTB"/>
    <property type="match status" value="1"/>
</dbReference>
<evidence type="ECO:0000256" key="2">
    <source>
        <dbReference type="ARBA" id="ARBA00008520"/>
    </source>
</evidence>
<keyword evidence="6" id="KW-1185">Reference proteome</keyword>
<dbReference type="RefSeq" id="WP_335418932.1">
    <property type="nucleotide sequence ID" value="NZ_JBALHR010000001.1"/>
</dbReference>
<evidence type="ECO:0000256" key="4">
    <source>
        <dbReference type="SAM" id="SignalP"/>
    </source>
</evidence>
<evidence type="ECO:0000256" key="1">
    <source>
        <dbReference type="ARBA" id="ARBA00004418"/>
    </source>
</evidence>
<dbReference type="SUPFAM" id="SSF53850">
    <property type="entry name" value="Periplasmic binding protein-like II"/>
    <property type="match status" value="1"/>
</dbReference>
<dbReference type="Gene3D" id="3.40.190.10">
    <property type="entry name" value="Periplasmic binding protein-like II"/>
    <property type="match status" value="2"/>
</dbReference>
<accession>A0ABU8BQK2</accession>
<keyword evidence="3" id="KW-0813">Transport</keyword>
<dbReference type="EMBL" id="JBALHR010000001">
    <property type="protein sequence ID" value="MEH7826976.1"/>
    <property type="molecule type" value="Genomic_DNA"/>
</dbReference>
<organism evidence="5 6">
    <name type="scientific">Gemmobacter denitrificans</name>
    <dbReference type="NCBI Taxonomy" id="3123040"/>
    <lineage>
        <taxon>Bacteria</taxon>
        <taxon>Pseudomonadati</taxon>
        <taxon>Pseudomonadota</taxon>
        <taxon>Alphaproteobacteria</taxon>
        <taxon>Rhodobacterales</taxon>
        <taxon>Paracoccaceae</taxon>
        <taxon>Gemmobacter</taxon>
    </lineage>
</organism>
<comment type="subcellular location">
    <subcellularLocation>
        <location evidence="1">Periplasm</location>
    </subcellularLocation>
</comment>
<comment type="caution">
    <text evidence="5">The sequence shown here is derived from an EMBL/GenBank/DDBJ whole genome shotgun (WGS) entry which is preliminary data.</text>
</comment>
<evidence type="ECO:0000313" key="5">
    <source>
        <dbReference type="EMBL" id="MEH7826976.1"/>
    </source>
</evidence>
<dbReference type="InterPro" id="IPR050490">
    <property type="entry name" value="Bact_solute-bd_prot1"/>
</dbReference>
<keyword evidence="4" id="KW-0732">Signal</keyword>
<proteinExistence type="inferred from homology"/>
<evidence type="ECO:0000256" key="3">
    <source>
        <dbReference type="ARBA" id="ARBA00022448"/>
    </source>
</evidence>
<evidence type="ECO:0000313" key="6">
    <source>
        <dbReference type="Proteomes" id="UP001431963"/>
    </source>
</evidence>
<name>A0ABU8BQK2_9RHOB</name>
<dbReference type="Proteomes" id="UP001431963">
    <property type="component" value="Unassembled WGS sequence"/>
</dbReference>
<dbReference type="Pfam" id="PF01547">
    <property type="entry name" value="SBP_bac_1"/>
    <property type="match status" value="1"/>
</dbReference>
<sequence>MKRNLCVGTAVLALFAGQAFAQDLKFAPGEDARFNWASYEAFKGAHDLKGQSLKIDGPWGGVDKELFESVIAYFEAATGADVEYSGGDGFEQRVMIDVEAGSPPNIAVVPQPGLAADLAKRGKLAPLKPEVTEFLKNNYAAGQSWVDLSTYAGPDGTKALYGLFYKVDVKSLVWYSPENFEDAGYEVPKTMEELKALSDQIVADGGTPWCIGLGSGPATGWPATDWVEDMMLRVNTPADYDAWVANELKFDDPKVVAAIEEFGAFARNDAWVAGGAGGVTSTDFRDSPKGLFASPPGCYMHRQASFIPSFFPEGTVVGEDADFFYFPAYEGKDLGQPVLGAGTIFVVTQDSPVAQAFIDFLTTPIAHEIWMAQSGFLTPHKGVNPEAYGDATLRKMGEILTNATTFRFDGSDLMPGAVGAGVFWTGMVDYSGGKDAATVAADIQKTWDTLK</sequence>
<comment type="similarity">
    <text evidence="2">Belongs to the bacterial solute-binding protein 1 family.</text>
</comment>